<dbReference type="Proteomes" id="UP000660380">
    <property type="component" value="Unassembled WGS sequence"/>
</dbReference>
<evidence type="ECO:0000313" key="2">
    <source>
        <dbReference type="Proteomes" id="UP000660380"/>
    </source>
</evidence>
<comment type="caution">
    <text evidence="1">The sequence shown here is derived from an EMBL/GenBank/DDBJ whole genome shotgun (WGS) entry which is preliminary data.</text>
</comment>
<keyword evidence="2" id="KW-1185">Reference proteome</keyword>
<gene>
    <name evidence="1" type="ORF">H6G81_09190</name>
</gene>
<organism evidence="1 2">
    <name type="scientific">Scytonema hofmannii FACHB-248</name>
    <dbReference type="NCBI Taxonomy" id="1842502"/>
    <lineage>
        <taxon>Bacteria</taxon>
        <taxon>Bacillati</taxon>
        <taxon>Cyanobacteriota</taxon>
        <taxon>Cyanophyceae</taxon>
        <taxon>Nostocales</taxon>
        <taxon>Scytonemataceae</taxon>
        <taxon>Scytonema</taxon>
    </lineage>
</organism>
<name>A0ABR8GMQ1_9CYAN</name>
<dbReference type="InterPro" id="IPR054053">
    <property type="entry name" value="DUF6887"/>
</dbReference>
<sequence>MTREELLAYIRKHPQDIQTFHKYMDLLATAPDRVEISVEELETKLAKRLQES</sequence>
<dbReference type="Pfam" id="PF21826">
    <property type="entry name" value="DUF6887"/>
    <property type="match status" value="1"/>
</dbReference>
<proteinExistence type="predicted"/>
<protein>
    <submittedName>
        <fullName evidence="1">Uncharacterized protein</fullName>
    </submittedName>
</protein>
<dbReference type="EMBL" id="JACJTA010000014">
    <property type="protein sequence ID" value="MBD2604699.1"/>
    <property type="molecule type" value="Genomic_DNA"/>
</dbReference>
<accession>A0ABR8GMQ1</accession>
<reference evidence="1 2" key="1">
    <citation type="journal article" date="2020" name="ISME J.">
        <title>Comparative genomics reveals insights into cyanobacterial evolution and habitat adaptation.</title>
        <authorList>
            <person name="Chen M.Y."/>
            <person name="Teng W.K."/>
            <person name="Zhao L."/>
            <person name="Hu C.X."/>
            <person name="Zhou Y.K."/>
            <person name="Han B.P."/>
            <person name="Song L.R."/>
            <person name="Shu W.S."/>
        </authorList>
    </citation>
    <scope>NUCLEOTIDE SEQUENCE [LARGE SCALE GENOMIC DNA]</scope>
    <source>
        <strain evidence="1 2">FACHB-248</strain>
    </source>
</reference>
<evidence type="ECO:0000313" key="1">
    <source>
        <dbReference type="EMBL" id="MBD2604699.1"/>
    </source>
</evidence>